<evidence type="ECO:0000256" key="2">
    <source>
        <dbReference type="ARBA" id="ARBA00022443"/>
    </source>
</evidence>
<dbReference type="GO" id="GO:0035556">
    <property type="term" value="P:intracellular signal transduction"/>
    <property type="evidence" value="ECO:0007669"/>
    <property type="project" value="InterPro"/>
</dbReference>
<dbReference type="Gene3D" id="1.20.58.60">
    <property type="match status" value="1"/>
</dbReference>
<dbReference type="AlphaFoldDB" id="A0A9L0JEU6"/>
<dbReference type="PROSITE" id="PS50002">
    <property type="entry name" value="SH3"/>
    <property type="match status" value="1"/>
</dbReference>
<dbReference type="InterPro" id="IPR036865">
    <property type="entry name" value="CRAL-TRIO_dom_sf"/>
</dbReference>
<organism evidence="14 15">
    <name type="scientific">Equus asinus</name>
    <name type="common">Donkey</name>
    <name type="synonym">Equus africanus asinus</name>
    <dbReference type="NCBI Taxonomy" id="9793"/>
    <lineage>
        <taxon>Eukaryota</taxon>
        <taxon>Metazoa</taxon>
        <taxon>Chordata</taxon>
        <taxon>Craniata</taxon>
        <taxon>Vertebrata</taxon>
        <taxon>Euteleostomi</taxon>
        <taxon>Mammalia</taxon>
        <taxon>Eutheria</taxon>
        <taxon>Laurasiatheria</taxon>
        <taxon>Perissodactyla</taxon>
        <taxon>Equidae</taxon>
        <taxon>Equus</taxon>
    </lineage>
</organism>
<dbReference type="SMART" id="SM00233">
    <property type="entry name" value="PH"/>
    <property type="match status" value="1"/>
</dbReference>
<reference evidence="14 15" key="1">
    <citation type="journal article" date="2020" name="Nat. Commun.">
        <title>Donkey genomes provide new insights into domestication and selection for coat color.</title>
        <authorList>
            <person name="Wang"/>
            <person name="C."/>
            <person name="Li"/>
            <person name="H."/>
            <person name="Guo"/>
            <person name="Y."/>
            <person name="Huang"/>
            <person name="J."/>
            <person name="Sun"/>
            <person name="Y."/>
            <person name="Min"/>
            <person name="J."/>
            <person name="Wang"/>
            <person name="J."/>
            <person name="Fang"/>
            <person name="X."/>
            <person name="Zhao"/>
            <person name="Z."/>
            <person name="Wang"/>
            <person name="S."/>
            <person name="Zhang"/>
            <person name="Y."/>
            <person name="Liu"/>
            <person name="Q."/>
            <person name="Jiang"/>
            <person name="Q."/>
            <person name="Wang"/>
            <person name="X."/>
            <person name="Guo"/>
            <person name="Y."/>
            <person name="Yang"/>
            <person name="C."/>
            <person name="Wang"/>
            <person name="Y."/>
            <person name="Tian"/>
            <person name="F."/>
            <person name="Zhuang"/>
            <person name="G."/>
            <person name="Fan"/>
            <person name="Y."/>
            <person name="Gao"/>
            <person name="Q."/>
            <person name="Li"/>
            <person name="Y."/>
            <person name="Ju"/>
            <person name="Z."/>
            <person name="Li"/>
            <person name="J."/>
            <person name="Li"/>
            <person name="R."/>
            <person name="Hou"/>
            <person name="M."/>
            <person name="Yang"/>
            <person name="G."/>
            <person name="Liu"/>
            <person name="G."/>
            <person name="Liu"/>
            <person name="W."/>
            <person name="Guo"/>
            <person name="J."/>
            <person name="Pan"/>
            <person name="S."/>
            <person name="Fan"/>
            <person name="G."/>
            <person name="Zhang"/>
            <person name="W."/>
            <person name="Zhang"/>
            <person name="R."/>
            <person name="Yu"/>
            <person name="J."/>
            <person name="Zhang"/>
            <person name="X."/>
            <person name="Yin"/>
            <person name="Q."/>
            <person name="Ji"/>
            <person name="C."/>
            <person name="Jin"/>
            <person name="Y."/>
            <person name="Yue"/>
            <person name="G."/>
            <person name="Liu"/>
            <person name="M."/>
            <person name="Xu"/>
            <person name="J."/>
            <person name="Liu"/>
            <person name="S."/>
            <person name="Jordana"/>
            <person name="J."/>
            <person name="Noce"/>
            <person name="A."/>
            <person name="Amills"/>
            <person name="M."/>
            <person name="Wu"/>
            <person name="D.D."/>
            <person name="Li"/>
            <person name="S."/>
            <person name="Zhou"/>
            <person name="X. and Zhong"/>
            <person name="J."/>
        </authorList>
    </citation>
    <scope>NUCLEOTIDE SEQUENCE [LARGE SCALE GENOMIC DNA]</scope>
</reference>
<feature type="region of interest" description="Disordered" evidence="9">
    <location>
        <begin position="923"/>
        <end position="943"/>
    </location>
</feature>
<dbReference type="InterPro" id="IPR001251">
    <property type="entry name" value="CRAL-TRIO_dom"/>
</dbReference>
<name>A0A9L0JEU6_EQUAS</name>
<reference evidence="14" key="3">
    <citation type="submission" date="2025-09" db="UniProtKB">
        <authorList>
            <consortium name="Ensembl"/>
        </authorList>
    </citation>
    <scope>IDENTIFICATION</scope>
</reference>
<dbReference type="GO" id="GO:0016358">
    <property type="term" value="P:dendrite development"/>
    <property type="evidence" value="ECO:0007669"/>
    <property type="project" value="Ensembl"/>
</dbReference>
<dbReference type="SMART" id="SM00150">
    <property type="entry name" value="SPEC"/>
    <property type="match status" value="1"/>
</dbReference>
<dbReference type="InterPro" id="IPR035532">
    <property type="entry name" value="DBS_SH3"/>
</dbReference>
<dbReference type="GO" id="GO:0005737">
    <property type="term" value="C:cytoplasm"/>
    <property type="evidence" value="ECO:0007669"/>
    <property type="project" value="UniProtKB-SubCell"/>
</dbReference>
<dbReference type="FunFam" id="2.30.29.30:FF:000078">
    <property type="entry name" value="Guanine nucleotide exchange factor DBS"/>
    <property type="match status" value="1"/>
</dbReference>
<keyword evidence="15" id="KW-1185">Reference proteome</keyword>
<dbReference type="Pfam" id="PF22697">
    <property type="entry name" value="SOS1_NGEF_PH"/>
    <property type="match status" value="1"/>
</dbReference>
<dbReference type="InterPro" id="IPR036028">
    <property type="entry name" value="SH3-like_dom_sf"/>
</dbReference>
<keyword evidence="2 7" id="KW-0728">SH3 domain</keyword>
<evidence type="ECO:0000313" key="14">
    <source>
        <dbReference type="Ensembl" id="ENSEASP00005051709.1"/>
    </source>
</evidence>
<dbReference type="FunFam" id="1.20.58.60:FF:000120">
    <property type="entry name" value="proto-oncogene DBL isoform X1"/>
    <property type="match status" value="1"/>
</dbReference>
<evidence type="ECO:0000259" key="13">
    <source>
        <dbReference type="PROSITE" id="PS50191"/>
    </source>
</evidence>
<dbReference type="Pfam" id="PF00621">
    <property type="entry name" value="RhoGEF"/>
    <property type="match status" value="1"/>
</dbReference>
<feature type="coiled-coil region" evidence="8">
    <location>
        <begin position="340"/>
        <end position="377"/>
    </location>
</feature>
<proteinExistence type="inferred from homology"/>
<dbReference type="InterPro" id="IPR011993">
    <property type="entry name" value="PH-like_dom_sf"/>
</dbReference>
<gene>
    <name evidence="14" type="primary">MCF2</name>
</gene>
<accession>A0A9L0JEU6</accession>
<comment type="subcellular location">
    <subcellularLocation>
        <location evidence="1">Cytoplasm</location>
    </subcellularLocation>
</comment>
<feature type="domain" description="SH3" evidence="10">
    <location>
        <begin position="1016"/>
        <end position="1077"/>
    </location>
</feature>
<dbReference type="InterPro" id="IPR001331">
    <property type="entry name" value="GDS_CDC24_CS"/>
</dbReference>
<dbReference type="InterPro" id="IPR001849">
    <property type="entry name" value="PH_domain"/>
</dbReference>
<evidence type="ECO:0000259" key="11">
    <source>
        <dbReference type="PROSITE" id="PS50003"/>
    </source>
</evidence>
<dbReference type="SUPFAM" id="SSF50044">
    <property type="entry name" value="SH3-domain"/>
    <property type="match status" value="1"/>
</dbReference>
<dbReference type="PROSITE" id="PS50191">
    <property type="entry name" value="CRAL_TRIO"/>
    <property type="match status" value="1"/>
</dbReference>
<evidence type="ECO:0000256" key="8">
    <source>
        <dbReference type="SAM" id="Coils"/>
    </source>
</evidence>
<feature type="domain" description="CRAL-TRIO" evidence="13">
    <location>
        <begin position="75"/>
        <end position="191"/>
    </location>
</feature>
<evidence type="ECO:0000256" key="5">
    <source>
        <dbReference type="ARBA" id="ARBA00022658"/>
    </source>
</evidence>
<dbReference type="SUPFAM" id="SSF52087">
    <property type="entry name" value="CRAL/TRIO domain"/>
    <property type="match status" value="1"/>
</dbReference>
<dbReference type="CDD" id="cd11857">
    <property type="entry name" value="SH3_DBS"/>
    <property type="match status" value="1"/>
</dbReference>
<dbReference type="InterPro" id="IPR018159">
    <property type="entry name" value="Spectrin/alpha-actinin"/>
</dbReference>
<dbReference type="Gene3D" id="1.20.900.10">
    <property type="entry name" value="Dbl homology (DH) domain"/>
    <property type="match status" value="1"/>
</dbReference>
<dbReference type="SMART" id="SM00325">
    <property type="entry name" value="RhoGEF"/>
    <property type="match status" value="1"/>
</dbReference>
<evidence type="ECO:0000256" key="1">
    <source>
        <dbReference type="ARBA" id="ARBA00004496"/>
    </source>
</evidence>
<protein>
    <submittedName>
        <fullName evidence="14">MCF.2 cell line derived transforming sequence</fullName>
    </submittedName>
</protein>
<evidence type="ECO:0000259" key="12">
    <source>
        <dbReference type="PROSITE" id="PS50010"/>
    </source>
</evidence>
<dbReference type="Pfam" id="PF13716">
    <property type="entry name" value="CRAL_TRIO_2"/>
    <property type="match status" value="1"/>
</dbReference>
<dbReference type="InterPro" id="IPR056466">
    <property type="entry name" value="Spectrin_DBS"/>
</dbReference>
<dbReference type="Ensembl" id="ENSEAST00005047071.1">
    <property type="protein sequence ID" value="ENSEASP00005051709.1"/>
    <property type="gene ID" value="ENSEASG00005015991.2"/>
</dbReference>
<evidence type="ECO:0000256" key="9">
    <source>
        <dbReference type="SAM" id="MobiDB-lite"/>
    </source>
</evidence>
<keyword evidence="3" id="KW-0963">Cytoplasm</keyword>
<feature type="domain" description="PH" evidence="11">
    <location>
        <begin position="796"/>
        <end position="912"/>
    </location>
</feature>
<dbReference type="SMART" id="SM00516">
    <property type="entry name" value="SEC14"/>
    <property type="match status" value="1"/>
</dbReference>
<dbReference type="InterPro" id="IPR001452">
    <property type="entry name" value="SH3_domain"/>
</dbReference>
<evidence type="ECO:0000259" key="10">
    <source>
        <dbReference type="PROSITE" id="PS50002"/>
    </source>
</evidence>
<dbReference type="PROSITE" id="PS00741">
    <property type="entry name" value="DH_1"/>
    <property type="match status" value="1"/>
</dbReference>
<dbReference type="GeneTree" id="ENSGT00940000156974"/>
<dbReference type="InterPro" id="IPR000219">
    <property type="entry name" value="DH_dom"/>
</dbReference>
<evidence type="ECO:0000313" key="15">
    <source>
        <dbReference type="Proteomes" id="UP000694387"/>
    </source>
</evidence>
<dbReference type="InterPro" id="IPR051336">
    <property type="entry name" value="RhoGEF_Guanine_NuclExch_SF"/>
</dbReference>
<dbReference type="GO" id="GO:0005085">
    <property type="term" value="F:guanyl-nucleotide exchange factor activity"/>
    <property type="evidence" value="ECO:0007669"/>
    <property type="project" value="UniProtKB-KW"/>
</dbReference>
<dbReference type="Gene3D" id="2.30.29.30">
    <property type="entry name" value="Pleckstrin-homology domain (PH domain)/Phosphotyrosine-binding domain (PTB)"/>
    <property type="match status" value="1"/>
</dbReference>
<feature type="domain" description="DH" evidence="12">
    <location>
        <begin position="598"/>
        <end position="778"/>
    </location>
</feature>
<keyword evidence="5" id="KW-0344">Guanine-nucleotide releasing factor</keyword>
<dbReference type="SUPFAM" id="SSF46966">
    <property type="entry name" value="Spectrin repeat"/>
    <property type="match status" value="1"/>
</dbReference>
<dbReference type="CDD" id="cd00170">
    <property type="entry name" value="SEC14"/>
    <property type="match status" value="1"/>
</dbReference>
<keyword evidence="8" id="KW-0175">Coiled coil</keyword>
<evidence type="ECO:0000256" key="3">
    <source>
        <dbReference type="ARBA" id="ARBA00022490"/>
    </source>
</evidence>
<keyword evidence="4" id="KW-0597">Phosphoprotein</keyword>
<dbReference type="Pfam" id="PF00018">
    <property type="entry name" value="SH3_1"/>
    <property type="match status" value="1"/>
</dbReference>
<dbReference type="InterPro" id="IPR035899">
    <property type="entry name" value="DBL_dom_sf"/>
</dbReference>
<dbReference type="Proteomes" id="UP000694387">
    <property type="component" value="Chromosome X"/>
</dbReference>
<reference evidence="14" key="2">
    <citation type="submission" date="2025-08" db="UniProtKB">
        <authorList>
            <consortium name="Ensembl"/>
        </authorList>
    </citation>
    <scope>IDENTIFICATION</scope>
</reference>
<dbReference type="CDD" id="cd00160">
    <property type="entry name" value="RhoGEF"/>
    <property type="match status" value="1"/>
</dbReference>
<dbReference type="SMART" id="SM00326">
    <property type="entry name" value="SH3"/>
    <property type="match status" value="1"/>
</dbReference>
<dbReference type="Pfam" id="PF23289">
    <property type="entry name" value="Spectrin_5"/>
    <property type="match status" value="1"/>
</dbReference>
<sequence length="1102" mass="127750">MAMALQRVRISEKYGKSYLCLLQAVFVAETEVLLRVKDISHFLMQDIAFLSGGRGKDNAWIITFPENCNFRCIPEEVIAKVLTYLTSIARQNGSDSRFTIIVDRRLDTWSSLKISLQKISASFPGNLHLVLVLRPTSFLQRTFTDIGFRFSQEDFMLKLPVVMLSSVSDLLTYIDDKQLTPELGGTLQYCHSEWIIFRNAIENFALTVKEMAQMLQSFGTELAETELPDDIPSIEEILAIRAERYHLLKNDITAVTKEGKILLTNLEVPNAEKAVSSRLDHHEQISGDWQTINKLLTQVRDMETAFDGFWEKHQLKMEQYLQLWKFEQDFQELVSDVELLLNQQAELADVTGNIAQVKQKIKKLEKLDENSQDLLAKARFVILHGHRLAANHHYALDLICQRCNELRYLSDILVDEIKAKRIQLSRIFKMHKLLQQARQCCDEGECLLANQEIDKFQSKEDAQKALQDIENFLEMAVPFINYDPETLQYEFDVILSPELKVQMQTVQLKLENIRSIFENQQAGFRNLTDKRVRPVQFVVPASDNLIRSRASFFSPKHGKKTWRQNQSNLKIEVVHDCREKRSSGQSSSLNNDNSLDVLQNHVLNELIQTERVYVRELFTVLLGYRAEMDNPDMFDLIPPLLRNKKDVLFGNMAEIYEFHNNIFMSSLENCVDAPERVGPCFLKRKDDFQMYANYCQNKPRSEAIWKKYSECAFFQECQRKLKHRLGLDSYLLKPVQRITKYQLLLKELLKYSKDCEGSKQLKEALDTMLDLLKSVNDSMHQIAINGYIGNLNELGKMITQGAFSVWTGHKKGATKMKDFARFKPMQRHLFLYEKAIVFCKRRVESGEGSDRYPSYSFKHCLKMDEVGITEYVKGDNRKFEIWYAGKEEVYIVQAPNLDVKMTWLKEIRSILLKQQELMTVKRREQHNQLTEQDHLSSQQNNERQRRAFIGAEETESEHPSSVVEVGEAMASVQAEANTVWTETSSPAEISEEPQEWSTSYFYSSYDDNEEEQRPLMSPGKYKALADCRKRGSEDLLIRNGDVIQLLHEDAEGQWLVKNLNRRKEGLIPGNSLQILTGDYRFRNAKVTDAALSKHKETKFHFN</sequence>
<dbReference type="PROSITE" id="PS50003">
    <property type="entry name" value="PH_DOMAIN"/>
    <property type="match status" value="1"/>
</dbReference>
<dbReference type="PANTHER" id="PTHR22826">
    <property type="entry name" value="RHO GUANINE EXCHANGE FACTOR-RELATED"/>
    <property type="match status" value="1"/>
</dbReference>
<dbReference type="PANTHER" id="PTHR22826:SF146">
    <property type="entry name" value="PROTO-ONCOGENE DBL"/>
    <property type="match status" value="1"/>
</dbReference>
<evidence type="ECO:0000256" key="7">
    <source>
        <dbReference type="PROSITE-ProRule" id="PRU00192"/>
    </source>
</evidence>
<evidence type="ECO:0000256" key="4">
    <source>
        <dbReference type="ARBA" id="ARBA00022553"/>
    </source>
</evidence>
<comment type="similarity">
    <text evidence="6">Belongs to the MCF2 family.</text>
</comment>
<dbReference type="InterPro" id="IPR055251">
    <property type="entry name" value="SOS1_NGEF_PH"/>
</dbReference>
<dbReference type="SUPFAM" id="SSF48065">
    <property type="entry name" value="DBL homology domain (DH-domain)"/>
    <property type="match status" value="1"/>
</dbReference>
<dbReference type="GO" id="GO:1990830">
    <property type="term" value="P:cellular response to leukemia inhibitory factor"/>
    <property type="evidence" value="ECO:0007669"/>
    <property type="project" value="Ensembl"/>
</dbReference>
<dbReference type="PROSITE" id="PS50010">
    <property type="entry name" value="DH_2"/>
    <property type="match status" value="1"/>
</dbReference>
<feature type="compositionally biased region" description="Basic and acidic residues" evidence="9">
    <location>
        <begin position="923"/>
        <end position="934"/>
    </location>
</feature>
<dbReference type="Gene3D" id="2.30.30.40">
    <property type="entry name" value="SH3 Domains"/>
    <property type="match status" value="1"/>
</dbReference>
<evidence type="ECO:0000256" key="6">
    <source>
        <dbReference type="ARBA" id="ARBA00049987"/>
    </source>
</evidence>
<dbReference type="SUPFAM" id="SSF50729">
    <property type="entry name" value="PH domain-like"/>
    <property type="match status" value="1"/>
</dbReference>